<feature type="domain" description="HNH nuclease" evidence="1">
    <location>
        <begin position="54"/>
        <end position="102"/>
    </location>
</feature>
<evidence type="ECO:0000259" key="1">
    <source>
        <dbReference type="SMART" id="SM00507"/>
    </source>
</evidence>
<dbReference type="GO" id="GO:0016788">
    <property type="term" value="F:hydrolase activity, acting on ester bonds"/>
    <property type="evidence" value="ECO:0007669"/>
    <property type="project" value="InterPro"/>
</dbReference>
<name>A0A165XWD4_9BACI</name>
<dbReference type="SMART" id="SM00507">
    <property type="entry name" value="HNHc"/>
    <property type="match status" value="1"/>
</dbReference>
<comment type="caution">
    <text evidence="2">The sequence shown here is derived from an EMBL/GenBank/DDBJ whole genome shotgun (WGS) entry which is preliminary data.</text>
</comment>
<dbReference type="SMART" id="SM00497">
    <property type="entry name" value="IENR1"/>
    <property type="match status" value="2"/>
</dbReference>
<dbReference type="AlphaFoldDB" id="A0A165XWD4"/>
<dbReference type="OrthoDB" id="6631788at2"/>
<dbReference type="RefSeq" id="WP_063387865.1">
    <property type="nucleotide sequence ID" value="NZ_LWBR01000022.1"/>
</dbReference>
<dbReference type="InterPro" id="IPR003615">
    <property type="entry name" value="HNH_nuc"/>
</dbReference>
<keyword evidence="3" id="KW-1185">Reference proteome</keyword>
<dbReference type="InterPro" id="IPR003647">
    <property type="entry name" value="Intron_nuc_1_rpt"/>
</dbReference>
<dbReference type="InterPro" id="IPR036388">
    <property type="entry name" value="WH-like_DNA-bd_sf"/>
</dbReference>
<dbReference type="Pfam" id="PF13392">
    <property type="entry name" value="HNH_3"/>
    <property type="match status" value="1"/>
</dbReference>
<dbReference type="Gene3D" id="1.10.10.10">
    <property type="entry name" value="Winged helix-like DNA-binding domain superfamily/Winged helix DNA-binding domain"/>
    <property type="match status" value="2"/>
</dbReference>
<dbReference type="SUPFAM" id="SSF54060">
    <property type="entry name" value="His-Me finger endonucleases"/>
    <property type="match status" value="1"/>
</dbReference>
<dbReference type="EMBL" id="LWBR01000022">
    <property type="protein sequence ID" value="KZN96473.1"/>
    <property type="molecule type" value="Genomic_DNA"/>
</dbReference>
<gene>
    <name evidence="2" type="ORF">AZI98_08555</name>
</gene>
<dbReference type="STRING" id="33936.AZI98_08555"/>
<accession>A0A165XWD4</accession>
<evidence type="ECO:0000313" key="2">
    <source>
        <dbReference type="EMBL" id="KZN96473.1"/>
    </source>
</evidence>
<dbReference type="Gene3D" id="3.90.75.20">
    <property type="match status" value="1"/>
</dbReference>
<dbReference type="InterPro" id="IPR044925">
    <property type="entry name" value="His-Me_finger_sf"/>
</dbReference>
<reference evidence="2 3" key="1">
    <citation type="submission" date="2016-04" db="EMBL/GenBank/DDBJ databases">
        <title>Draft genome sequence of Aeribacillus pallidus 8m3 from petroleum reservoir.</title>
        <authorList>
            <person name="Poltaraus A.B."/>
            <person name="Nazina T.N."/>
            <person name="Tourova T.P."/>
            <person name="Malakho S.M."/>
            <person name="Korshunova A.V."/>
            <person name="Sokolova D.S."/>
        </authorList>
    </citation>
    <scope>NUCLEOTIDE SEQUENCE [LARGE SCALE GENOMIC DNA]</scope>
    <source>
        <strain evidence="2 3">8m3</strain>
    </source>
</reference>
<evidence type="ECO:0000313" key="3">
    <source>
        <dbReference type="Proteomes" id="UP000076476"/>
    </source>
</evidence>
<dbReference type="Pfam" id="PF07463">
    <property type="entry name" value="NUMOD4"/>
    <property type="match status" value="1"/>
</dbReference>
<dbReference type="Proteomes" id="UP000076476">
    <property type="component" value="Unassembled WGS sequence"/>
</dbReference>
<organism evidence="2 3">
    <name type="scientific">Aeribacillus pallidus</name>
    <dbReference type="NCBI Taxonomy" id="33936"/>
    <lineage>
        <taxon>Bacteria</taxon>
        <taxon>Bacillati</taxon>
        <taxon>Bacillota</taxon>
        <taxon>Bacilli</taxon>
        <taxon>Bacillales</taxon>
        <taxon>Bacillaceae</taxon>
        <taxon>Aeribacillus</taxon>
    </lineage>
</organism>
<sequence>MKELWRDVIGYEGEYMVSNKGRVMSLKDPNKPKILKTFMNRKGYIRINLLKNGKMKQVFVHRLVAEAFIGEICNGMTVNHIDGNKANNNVSNLEIVTQSENALHSCYVLGNGIRPVYMLDKDTFEVLREFPSIILASKEMRIDDGAIYKVCSNQRNFAGGYSWVFKDEYNAETIKKKKEKLKTKFQSSKKRVCKIDPKTMKVLAVYDGIREAERINGISTIKHCVSGRVKTAGGYVWKYAQ</sequence>
<proteinExistence type="predicted"/>
<protein>
    <recommendedName>
        <fullName evidence="1">HNH nuclease domain-containing protein</fullName>
    </recommendedName>
</protein>
<dbReference type="InterPro" id="IPR010902">
    <property type="entry name" value="NUMOD4"/>
</dbReference>